<sequence length="37" mass="4187">MTFCGYFYINRPLWVSPLFNSAKIHTKGAIGLQEEGP</sequence>
<protein>
    <submittedName>
        <fullName evidence="1">Uncharacterized protein</fullName>
    </submittedName>
</protein>
<evidence type="ECO:0000313" key="1">
    <source>
        <dbReference type="EMBL" id="DAE33344.1"/>
    </source>
</evidence>
<organism evidence="1">
    <name type="scientific">virus sp. ctr1v16</name>
    <dbReference type="NCBI Taxonomy" id="2825823"/>
    <lineage>
        <taxon>Viruses</taxon>
    </lineage>
</organism>
<proteinExistence type="predicted"/>
<name>A0A8S5RPR0_9VIRU</name>
<accession>A0A8S5RPR0</accession>
<dbReference type="EMBL" id="BK059133">
    <property type="protein sequence ID" value="DAE33344.1"/>
    <property type="molecule type" value="Genomic_DNA"/>
</dbReference>
<reference evidence="1" key="1">
    <citation type="journal article" date="2021" name="Proc. Natl. Acad. Sci. U.S.A.">
        <title>A Catalog of Tens of Thousands of Viruses from Human Metagenomes Reveals Hidden Associations with Chronic Diseases.</title>
        <authorList>
            <person name="Tisza M.J."/>
            <person name="Buck C.B."/>
        </authorList>
    </citation>
    <scope>NUCLEOTIDE SEQUENCE</scope>
    <source>
        <strain evidence="1">Ctr1v16</strain>
    </source>
</reference>